<evidence type="ECO:0000313" key="2">
    <source>
        <dbReference type="Proteomes" id="UP001371456"/>
    </source>
</evidence>
<comment type="caution">
    <text evidence="1">The sequence shown here is derived from an EMBL/GenBank/DDBJ whole genome shotgun (WGS) entry which is preliminary data.</text>
</comment>
<evidence type="ECO:0000313" key="1">
    <source>
        <dbReference type="EMBL" id="KAK6803425.1"/>
    </source>
</evidence>
<dbReference type="EMBL" id="JBANQN010000001">
    <property type="protein sequence ID" value="KAK6803425.1"/>
    <property type="molecule type" value="Genomic_DNA"/>
</dbReference>
<proteinExistence type="predicted"/>
<sequence>MDKTLHLCALLNKVMQYRECQLVKEKNYSVPSSGKNELAQNKNLMKPGFDPIEVDMLFSHADLENAIA</sequence>
<accession>A0AAN8UC83</accession>
<dbReference type="Proteomes" id="UP001371456">
    <property type="component" value="Unassembled WGS sequence"/>
</dbReference>
<dbReference type="AlphaFoldDB" id="A0AAN8UC83"/>
<keyword evidence="2" id="KW-1185">Reference proteome</keyword>
<organism evidence="1 2">
    <name type="scientific">Solanum bulbocastanum</name>
    <name type="common">Wild potato</name>
    <dbReference type="NCBI Taxonomy" id="147425"/>
    <lineage>
        <taxon>Eukaryota</taxon>
        <taxon>Viridiplantae</taxon>
        <taxon>Streptophyta</taxon>
        <taxon>Embryophyta</taxon>
        <taxon>Tracheophyta</taxon>
        <taxon>Spermatophyta</taxon>
        <taxon>Magnoliopsida</taxon>
        <taxon>eudicotyledons</taxon>
        <taxon>Gunneridae</taxon>
        <taxon>Pentapetalae</taxon>
        <taxon>asterids</taxon>
        <taxon>lamiids</taxon>
        <taxon>Solanales</taxon>
        <taxon>Solanaceae</taxon>
        <taxon>Solanoideae</taxon>
        <taxon>Solaneae</taxon>
        <taxon>Solanum</taxon>
    </lineage>
</organism>
<gene>
    <name evidence="1" type="ORF">RDI58_001209</name>
</gene>
<reference evidence="1 2" key="1">
    <citation type="submission" date="2024-02" db="EMBL/GenBank/DDBJ databases">
        <title>de novo genome assembly of Solanum bulbocastanum strain 11H21.</title>
        <authorList>
            <person name="Hosaka A.J."/>
        </authorList>
    </citation>
    <scope>NUCLEOTIDE SEQUENCE [LARGE SCALE GENOMIC DNA]</scope>
    <source>
        <tissue evidence="1">Young leaves</tissue>
    </source>
</reference>
<name>A0AAN8UC83_SOLBU</name>
<protein>
    <submittedName>
        <fullName evidence="1">Uncharacterized protein</fullName>
    </submittedName>
</protein>